<keyword evidence="5" id="KW-0456">Lyase</keyword>
<dbReference type="UniPathway" id="UPA00109">
    <property type="reaction ID" value="UER00183"/>
</dbReference>
<dbReference type="GO" id="GO:0006096">
    <property type="term" value="P:glycolytic process"/>
    <property type="evidence" value="ECO:0007669"/>
    <property type="project" value="UniProtKB-UniPathway"/>
</dbReference>
<dbReference type="InterPro" id="IPR000741">
    <property type="entry name" value="FBA_I"/>
</dbReference>
<proteinExistence type="inferred from homology"/>
<comment type="pathway">
    <text evidence="1">Carbohydrate degradation; glycolysis; D-glyceraldehyde 3-phosphate and glycerone phosphate from D-glucose: step 4/4.</text>
</comment>
<dbReference type="EC" id="4.1.2.13" evidence="3"/>
<comment type="similarity">
    <text evidence="2">Belongs to the class I fructose-bisphosphate aldolase family.</text>
</comment>
<gene>
    <name evidence="6" type="ORF">OBRU01_08634</name>
</gene>
<dbReference type="AlphaFoldDB" id="A0A0L7LHP9"/>
<reference evidence="6 7" key="1">
    <citation type="journal article" date="2015" name="Genome Biol. Evol.">
        <title>The genome of winter moth (Operophtera brumata) provides a genomic perspective on sexual dimorphism and phenology.</title>
        <authorList>
            <person name="Derks M.F."/>
            <person name="Smit S."/>
            <person name="Salis L."/>
            <person name="Schijlen E."/>
            <person name="Bossers A."/>
            <person name="Mateman C."/>
            <person name="Pijl A.S."/>
            <person name="de Ridder D."/>
            <person name="Groenen M.A."/>
            <person name="Visser M.E."/>
            <person name="Megens H.J."/>
        </authorList>
    </citation>
    <scope>NUCLEOTIDE SEQUENCE [LARGE SCALE GENOMIC DNA]</scope>
    <source>
        <strain evidence="6">WM2013NL</strain>
        <tissue evidence="6">Head and thorax</tissue>
    </source>
</reference>
<dbReference type="SUPFAM" id="SSF51569">
    <property type="entry name" value="Aldolase"/>
    <property type="match status" value="1"/>
</dbReference>
<name>A0A0L7LHP9_OPEBR</name>
<dbReference type="GO" id="GO:0004332">
    <property type="term" value="F:fructose-bisphosphate aldolase activity"/>
    <property type="evidence" value="ECO:0007669"/>
    <property type="project" value="UniProtKB-EC"/>
</dbReference>
<evidence type="ECO:0000256" key="1">
    <source>
        <dbReference type="ARBA" id="ARBA00004714"/>
    </source>
</evidence>
<dbReference type="PANTHER" id="PTHR11627">
    <property type="entry name" value="FRUCTOSE-BISPHOSPHATE ALDOLASE"/>
    <property type="match status" value="1"/>
</dbReference>
<evidence type="ECO:0000313" key="6">
    <source>
        <dbReference type="EMBL" id="KOB74721.1"/>
    </source>
</evidence>
<evidence type="ECO:0000256" key="2">
    <source>
        <dbReference type="ARBA" id="ARBA00010387"/>
    </source>
</evidence>
<organism evidence="6 7">
    <name type="scientific">Operophtera brumata</name>
    <name type="common">Winter moth</name>
    <name type="synonym">Phalaena brumata</name>
    <dbReference type="NCBI Taxonomy" id="104452"/>
    <lineage>
        <taxon>Eukaryota</taxon>
        <taxon>Metazoa</taxon>
        <taxon>Ecdysozoa</taxon>
        <taxon>Arthropoda</taxon>
        <taxon>Hexapoda</taxon>
        <taxon>Insecta</taxon>
        <taxon>Pterygota</taxon>
        <taxon>Neoptera</taxon>
        <taxon>Endopterygota</taxon>
        <taxon>Lepidoptera</taxon>
        <taxon>Glossata</taxon>
        <taxon>Ditrysia</taxon>
        <taxon>Geometroidea</taxon>
        <taxon>Geometridae</taxon>
        <taxon>Larentiinae</taxon>
        <taxon>Operophtera</taxon>
    </lineage>
</organism>
<dbReference type="Proteomes" id="UP000037510">
    <property type="component" value="Unassembled WGS sequence"/>
</dbReference>
<keyword evidence="4" id="KW-0324">Glycolysis</keyword>
<dbReference type="Pfam" id="PF00274">
    <property type="entry name" value="Glycolytic"/>
    <property type="match status" value="1"/>
</dbReference>
<evidence type="ECO:0000256" key="3">
    <source>
        <dbReference type="ARBA" id="ARBA00013068"/>
    </source>
</evidence>
<sequence>MELANCLQQWAWTTQRTTEEDTDSFYSLLIAYLCSDPLRRDGLDDLAKRCAEYRSRGCRFAKWRAPVKIGDSTPSVQAIQDTATVLARYASICQSEGLVPIVTPGQGHSKNTPQDIAAATITAFLRTIPAAVPEDATLNLDAINRVQRYKPWTLTFSYGRALQASVWKTWAGEDENVNAAQRDLLKRAKANGLASQGKYTTQEACTVTSSAAKQSNFRQNHTY</sequence>
<evidence type="ECO:0000256" key="4">
    <source>
        <dbReference type="ARBA" id="ARBA00023152"/>
    </source>
</evidence>
<comment type="caution">
    <text evidence="6">The sequence shown here is derived from an EMBL/GenBank/DDBJ whole genome shotgun (WGS) entry which is preliminary data.</text>
</comment>
<dbReference type="STRING" id="104452.A0A0L7LHP9"/>
<evidence type="ECO:0000256" key="5">
    <source>
        <dbReference type="ARBA" id="ARBA00023239"/>
    </source>
</evidence>
<keyword evidence="7" id="KW-1185">Reference proteome</keyword>
<protein>
    <recommendedName>
        <fullName evidence="3">fructose-bisphosphate aldolase</fullName>
        <ecNumber evidence="3">4.1.2.13</ecNumber>
    </recommendedName>
</protein>
<dbReference type="EMBL" id="JTDY01001153">
    <property type="protein sequence ID" value="KOB74721.1"/>
    <property type="molecule type" value="Genomic_DNA"/>
</dbReference>
<accession>A0A0L7LHP9</accession>
<evidence type="ECO:0000313" key="7">
    <source>
        <dbReference type="Proteomes" id="UP000037510"/>
    </source>
</evidence>
<dbReference type="InterPro" id="IPR013785">
    <property type="entry name" value="Aldolase_TIM"/>
</dbReference>
<dbReference type="Gene3D" id="3.20.20.70">
    <property type="entry name" value="Aldolase class I"/>
    <property type="match status" value="2"/>
</dbReference>